<comment type="caution">
    <text evidence="1">The sequence shown here is derived from an EMBL/GenBank/DDBJ whole genome shotgun (WGS) entry which is preliminary data.</text>
</comment>
<sequence>MSTSTSDKLPAPREETCFISLSVTYTTANIAAEAGPVCLSLLNSDYKIELETLRENVHSIELAAEGCRPDAMEAEVQRCANEAVKGRQGAPAVKVLDYEHVLVCAEPMDQVAR</sequence>
<proteinExistence type="predicted"/>
<dbReference type="EMBL" id="NHZQ01000060">
    <property type="protein sequence ID" value="PSK56929.1"/>
    <property type="molecule type" value="Genomic_DNA"/>
</dbReference>
<dbReference type="AlphaFoldDB" id="A0A2P8A8Z1"/>
<gene>
    <name evidence="1" type="ORF">B9Z65_6553</name>
</gene>
<reference evidence="1 2" key="1">
    <citation type="submission" date="2017-05" db="EMBL/GenBank/DDBJ databases">
        <title>Draft genome sequence of Elsinoe australis.</title>
        <authorList>
            <person name="Cheng Q."/>
        </authorList>
    </citation>
    <scope>NUCLEOTIDE SEQUENCE [LARGE SCALE GENOMIC DNA]</scope>
    <source>
        <strain evidence="1 2">NL1</strain>
    </source>
</reference>
<accession>A0A2P8A8Z1</accession>
<protein>
    <submittedName>
        <fullName evidence="1">Uncharacterized protein</fullName>
    </submittedName>
</protein>
<evidence type="ECO:0000313" key="1">
    <source>
        <dbReference type="EMBL" id="PSK56929.1"/>
    </source>
</evidence>
<name>A0A2P8A8Z1_9PEZI</name>
<evidence type="ECO:0000313" key="2">
    <source>
        <dbReference type="Proteomes" id="UP000243723"/>
    </source>
</evidence>
<dbReference type="Proteomes" id="UP000243723">
    <property type="component" value="Unassembled WGS sequence"/>
</dbReference>
<keyword evidence="2" id="KW-1185">Reference proteome</keyword>
<organism evidence="1 2">
    <name type="scientific">Elsinoe australis</name>
    <dbReference type="NCBI Taxonomy" id="40998"/>
    <lineage>
        <taxon>Eukaryota</taxon>
        <taxon>Fungi</taxon>
        <taxon>Dikarya</taxon>
        <taxon>Ascomycota</taxon>
        <taxon>Pezizomycotina</taxon>
        <taxon>Dothideomycetes</taxon>
        <taxon>Dothideomycetidae</taxon>
        <taxon>Myriangiales</taxon>
        <taxon>Elsinoaceae</taxon>
        <taxon>Elsinoe</taxon>
    </lineage>
</organism>